<proteinExistence type="predicted"/>
<feature type="region of interest" description="Disordered" evidence="1">
    <location>
        <begin position="40"/>
        <end position="63"/>
    </location>
</feature>
<evidence type="ECO:0000313" key="2">
    <source>
        <dbReference type="EMBL" id="KAA4092828.1"/>
    </source>
</evidence>
<name>A0A395VPH4_BACOV</name>
<keyword evidence="5" id="KW-1185">Reference proteome</keyword>
<dbReference type="EMBL" id="QRVZ01000034">
    <property type="protein sequence ID" value="RGS79476.1"/>
    <property type="molecule type" value="Genomic_DNA"/>
</dbReference>
<comment type="caution">
    <text evidence="3">The sequence shown here is derived from an EMBL/GenBank/DDBJ whole genome shotgun (WGS) entry which is preliminary data.</text>
</comment>
<reference evidence="3 4" key="1">
    <citation type="submission" date="2018-08" db="EMBL/GenBank/DDBJ databases">
        <title>A genome reference for cultivated species of the human gut microbiota.</title>
        <authorList>
            <person name="Zou Y."/>
            <person name="Xue W."/>
            <person name="Luo G."/>
        </authorList>
    </citation>
    <scope>NUCLEOTIDE SEQUENCE [LARGE SCALE GENOMIC DNA]</scope>
    <source>
        <strain evidence="3 4">AF20-9LB</strain>
    </source>
</reference>
<dbReference type="RefSeq" id="WP_008652035.1">
    <property type="nucleotide sequence ID" value="NZ_CAKJZM010000002.1"/>
</dbReference>
<dbReference type="AlphaFoldDB" id="A0A395VPH4"/>
<dbReference type="Proteomes" id="UP000473905">
    <property type="component" value="Unassembled WGS sequence"/>
</dbReference>
<dbReference type="EMBL" id="VWKB01000031">
    <property type="protein sequence ID" value="KAA4092828.1"/>
    <property type="molecule type" value="Genomic_DNA"/>
</dbReference>
<reference evidence="2 5" key="2">
    <citation type="journal article" date="2019" name="Nat. Med.">
        <title>A library of human gut bacterial isolates paired with longitudinal multiomics data enables mechanistic microbiome research.</title>
        <authorList>
            <person name="Poyet M."/>
            <person name="Groussin M."/>
            <person name="Gibbons S.M."/>
            <person name="Avila-Pacheco J."/>
            <person name="Jiang X."/>
            <person name="Kearney S.M."/>
            <person name="Perrotta A.R."/>
            <person name="Berdy B."/>
            <person name="Zhao S."/>
            <person name="Lieberman T.D."/>
            <person name="Swanson P.K."/>
            <person name="Smith M."/>
            <person name="Roesemann S."/>
            <person name="Alexander J.E."/>
            <person name="Rich S.A."/>
            <person name="Livny J."/>
            <person name="Vlamakis H."/>
            <person name="Clish C."/>
            <person name="Bullock K."/>
            <person name="Deik A."/>
            <person name="Scott J."/>
            <person name="Pierce K.A."/>
            <person name="Xavier R.J."/>
            <person name="Alm E.J."/>
        </authorList>
    </citation>
    <scope>NUCLEOTIDE SEQUENCE [LARGE SCALE GENOMIC DNA]</scope>
    <source>
        <strain evidence="2 5">BIOML-A134</strain>
    </source>
</reference>
<dbReference type="Proteomes" id="UP000266492">
    <property type="component" value="Unassembled WGS sequence"/>
</dbReference>
<evidence type="ECO:0000256" key="1">
    <source>
        <dbReference type="SAM" id="MobiDB-lite"/>
    </source>
</evidence>
<gene>
    <name evidence="3" type="ORF">DWX70_24370</name>
    <name evidence="2" type="ORF">F3D66_20610</name>
</gene>
<evidence type="ECO:0000313" key="5">
    <source>
        <dbReference type="Proteomes" id="UP000473905"/>
    </source>
</evidence>
<protein>
    <submittedName>
        <fullName evidence="3">Uncharacterized protein</fullName>
    </submittedName>
</protein>
<evidence type="ECO:0000313" key="4">
    <source>
        <dbReference type="Proteomes" id="UP000266492"/>
    </source>
</evidence>
<evidence type="ECO:0000313" key="3">
    <source>
        <dbReference type="EMBL" id="RGS79476.1"/>
    </source>
</evidence>
<organism evidence="3 4">
    <name type="scientific">Bacteroides ovatus</name>
    <dbReference type="NCBI Taxonomy" id="28116"/>
    <lineage>
        <taxon>Bacteria</taxon>
        <taxon>Pseudomonadati</taxon>
        <taxon>Bacteroidota</taxon>
        <taxon>Bacteroidia</taxon>
        <taxon>Bacteroidales</taxon>
        <taxon>Bacteroidaceae</taxon>
        <taxon>Bacteroides</taxon>
    </lineage>
</organism>
<sequence length="63" mass="7443">MGKKKKQEIDLSNIKTVRLEINFSVPKEQFDELLRKMAHIAEGKTPDQVEDEKDKDKEEKKKE</sequence>
<accession>A0A395VPH4</accession>